<dbReference type="GO" id="GO:0003755">
    <property type="term" value="F:peptidyl-prolyl cis-trans isomerase activity"/>
    <property type="evidence" value="ECO:0007669"/>
    <property type="project" value="UniProtKB-UniRule"/>
</dbReference>
<evidence type="ECO:0000256" key="3">
    <source>
        <dbReference type="SAM" id="MobiDB-lite"/>
    </source>
</evidence>
<dbReference type="PANTHER" id="PTHR45625">
    <property type="entry name" value="PEPTIDYL-PROLYL CIS-TRANS ISOMERASE-RELATED"/>
    <property type="match status" value="1"/>
</dbReference>
<keyword evidence="4" id="KW-0812">Transmembrane</keyword>
<dbReference type="InterPro" id="IPR029000">
    <property type="entry name" value="Cyclophilin-like_dom_sf"/>
</dbReference>
<accession>A0A2R5HDG6</accession>
<dbReference type="Proteomes" id="UP000245021">
    <property type="component" value="Unassembled WGS sequence"/>
</dbReference>
<dbReference type="SUPFAM" id="SSF50891">
    <property type="entry name" value="Cyclophilin-like"/>
    <property type="match status" value="1"/>
</dbReference>
<dbReference type="AlphaFoldDB" id="A0A2R5HDG6"/>
<dbReference type="EC" id="5.2.1.8" evidence="2"/>
<keyword evidence="2 6" id="KW-0413">Isomerase</keyword>
<feature type="domain" description="PPIase cyclophilin-type" evidence="5">
    <location>
        <begin position="85"/>
        <end position="261"/>
    </location>
</feature>
<evidence type="ECO:0000313" key="7">
    <source>
        <dbReference type="Proteomes" id="UP000245021"/>
    </source>
</evidence>
<keyword evidence="4" id="KW-1133">Transmembrane helix</keyword>
<name>A0A2R5HDG6_9LACT</name>
<dbReference type="OrthoDB" id="9807797at2"/>
<comment type="catalytic activity">
    <reaction evidence="2">
        <text>[protein]-peptidylproline (omega=180) = [protein]-peptidylproline (omega=0)</text>
        <dbReference type="Rhea" id="RHEA:16237"/>
        <dbReference type="Rhea" id="RHEA-COMP:10747"/>
        <dbReference type="Rhea" id="RHEA-COMP:10748"/>
        <dbReference type="ChEBI" id="CHEBI:83833"/>
        <dbReference type="ChEBI" id="CHEBI:83834"/>
        <dbReference type="EC" id="5.2.1.8"/>
    </reaction>
</comment>
<keyword evidence="2" id="KW-0697">Rotamase</keyword>
<dbReference type="EMBL" id="BFFO01000001">
    <property type="protein sequence ID" value="GBG96124.1"/>
    <property type="molecule type" value="Genomic_DNA"/>
</dbReference>
<protein>
    <recommendedName>
        <fullName evidence="2">Peptidyl-prolyl cis-trans isomerase</fullName>
        <shortName evidence="2">PPIase</shortName>
        <ecNumber evidence="2">5.2.1.8</ecNumber>
    </recommendedName>
</protein>
<evidence type="ECO:0000256" key="4">
    <source>
        <dbReference type="SAM" id="Phobius"/>
    </source>
</evidence>
<feature type="transmembrane region" description="Helical" evidence="4">
    <location>
        <begin position="6"/>
        <end position="27"/>
    </location>
</feature>
<feature type="compositionally biased region" description="Low complexity" evidence="3">
    <location>
        <begin position="35"/>
        <end position="56"/>
    </location>
</feature>
<dbReference type="InterPro" id="IPR044666">
    <property type="entry name" value="Cyclophilin_A-like"/>
</dbReference>
<evidence type="ECO:0000259" key="5">
    <source>
        <dbReference type="PROSITE" id="PS50072"/>
    </source>
</evidence>
<gene>
    <name evidence="6" type="primary">ppiB_1</name>
    <name evidence="6" type="ORF">NtB2_00228</name>
</gene>
<proteinExistence type="inferred from homology"/>
<dbReference type="PRINTS" id="PR00153">
    <property type="entry name" value="CSAPPISMRASE"/>
</dbReference>
<dbReference type="Pfam" id="PF00160">
    <property type="entry name" value="Pro_isomerase"/>
    <property type="match status" value="1"/>
</dbReference>
<keyword evidence="4" id="KW-0472">Membrane</keyword>
<evidence type="ECO:0000256" key="2">
    <source>
        <dbReference type="RuleBase" id="RU363019"/>
    </source>
</evidence>
<evidence type="ECO:0000256" key="1">
    <source>
        <dbReference type="ARBA" id="ARBA00002388"/>
    </source>
</evidence>
<comment type="similarity">
    <text evidence="2">Belongs to the cyclophilin-type PPIase family.</text>
</comment>
<dbReference type="PROSITE" id="PS50072">
    <property type="entry name" value="CSA_PPIASE_2"/>
    <property type="match status" value="1"/>
</dbReference>
<evidence type="ECO:0000313" key="6">
    <source>
        <dbReference type="EMBL" id="GBG96124.1"/>
    </source>
</evidence>
<feature type="region of interest" description="Disordered" evidence="3">
    <location>
        <begin position="31"/>
        <end position="59"/>
    </location>
</feature>
<dbReference type="InterPro" id="IPR002130">
    <property type="entry name" value="Cyclophilin-type_PPIase_dom"/>
</dbReference>
<dbReference type="CDD" id="cd00317">
    <property type="entry name" value="cyclophilin"/>
    <property type="match status" value="1"/>
</dbReference>
<dbReference type="Gene3D" id="2.40.100.10">
    <property type="entry name" value="Cyclophilin-like"/>
    <property type="match status" value="1"/>
</dbReference>
<organism evidence="6 7">
    <name type="scientific">Lactococcus termiticola</name>
    <dbReference type="NCBI Taxonomy" id="2169526"/>
    <lineage>
        <taxon>Bacteria</taxon>
        <taxon>Bacillati</taxon>
        <taxon>Bacillota</taxon>
        <taxon>Bacilli</taxon>
        <taxon>Lactobacillales</taxon>
        <taxon>Streptococcaceae</taxon>
        <taxon>Lactococcus</taxon>
    </lineage>
</organism>
<comment type="caution">
    <text evidence="6">The sequence shown here is derived from an EMBL/GenBank/DDBJ whole genome shotgun (WGS) entry which is preliminary data.</text>
</comment>
<reference evidence="6 7" key="1">
    <citation type="journal article" date="2018" name="Genome Announc.">
        <title>Draft Genome Sequence of Lactococcus sp. Strain NtB2 (JCM 32569), Isolated from the Gut of the Higher Termite Nasutitermes takasagoensis.</title>
        <authorList>
            <person name="Noda S."/>
            <person name="Aihara C."/>
            <person name="Yuki M."/>
            <person name="Ohkuma M."/>
        </authorList>
    </citation>
    <scope>NUCLEOTIDE SEQUENCE [LARGE SCALE GENOMIC DNA]</scope>
    <source>
        <strain evidence="6 7">NtB2</strain>
    </source>
</reference>
<keyword evidence="7" id="KW-1185">Reference proteome</keyword>
<dbReference type="PANTHER" id="PTHR45625:SF16">
    <property type="entry name" value="PEPTIDYL-PROLYL CIS-TRANS ISOMERASE"/>
    <property type="match status" value="1"/>
</dbReference>
<sequence length="268" mass="28628">MKKNNVILLSIIGVLVVALAVVLVIFANRPKSDNSSTTQTEQTASQTTGSSSQKSQAELDKLDLPQLSSKVAEDEAEVKIQTSEGDIAIKLFPKIAPMAVENFLNLAKDGYYNNNKFFRVIKNFMIQSGDPTGQGTSSKSTVNNNQPFAVEASDKLYNIRGALSLANTGQPNSSSSQFFIVQNAQDATAQIQDPGKYPTKILDAYKQGGTPQLDGSYTVFGQVISGLEVVDKIASGEVKANPSSGEQSSPVNPVTITGVSVVKGWDFK</sequence>
<comment type="function">
    <text evidence="1 2">PPIases accelerate the folding of proteins. It catalyzes the cis-trans isomerization of proline imidic peptide bonds in oligopeptides.</text>
</comment>